<gene>
    <name evidence="1" type="ORF">ACHHYP_00448</name>
</gene>
<evidence type="ECO:0000313" key="2">
    <source>
        <dbReference type="Proteomes" id="UP000243579"/>
    </source>
</evidence>
<keyword evidence="2" id="KW-1185">Reference proteome</keyword>
<dbReference type="InterPro" id="IPR015943">
    <property type="entry name" value="WD40/YVTN_repeat-like_dom_sf"/>
</dbReference>
<dbReference type="GO" id="GO:0000127">
    <property type="term" value="C:transcription factor TFIIIC complex"/>
    <property type="evidence" value="ECO:0007669"/>
    <property type="project" value="InterPro"/>
</dbReference>
<dbReference type="GO" id="GO:0004402">
    <property type="term" value="F:histone acetyltransferase activity"/>
    <property type="evidence" value="ECO:0007669"/>
    <property type="project" value="InterPro"/>
</dbReference>
<dbReference type="Gene3D" id="2.130.10.10">
    <property type="entry name" value="YVTN repeat-like/Quinoprotein amine dehydrogenase"/>
    <property type="match status" value="1"/>
</dbReference>
<dbReference type="PANTHER" id="PTHR15496:SF2">
    <property type="entry name" value="GENERAL TRANSCRIPTION FACTOR 3C POLYPEPTIDE 4"/>
    <property type="match status" value="1"/>
</dbReference>
<dbReference type="AlphaFoldDB" id="A0A1V9ZB53"/>
<dbReference type="PANTHER" id="PTHR15496">
    <property type="entry name" value="GENERAL TRANSCRIPTION FACTOR 3C POLYPEPTIDE 4 FAMILY"/>
    <property type="match status" value="1"/>
</dbReference>
<dbReference type="EMBL" id="JNBR01000336">
    <property type="protein sequence ID" value="OQR95080.1"/>
    <property type="molecule type" value="Genomic_DNA"/>
</dbReference>
<comment type="caution">
    <text evidence="1">The sequence shown here is derived from an EMBL/GenBank/DDBJ whole genome shotgun (WGS) entry which is preliminary data.</text>
</comment>
<name>A0A1V9ZB53_ACHHY</name>
<dbReference type="InterPro" id="IPR044230">
    <property type="entry name" value="GTF3C4"/>
</dbReference>
<dbReference type="Proteomes" id="UP000243579">
    <property type="component" value="Unassembled WGS sequence"/>
</dbReference>
<evidence type="ECO:0000313" key="1">
    <source>
        <dbReference type="EMBL" id="OQR95080.1"/>
    </source>
</evidence>
<dbReference type="GO" id="GO:0006384">
    <property type="term" value="P:transcription initiation at RNA polymerase III promoter"/>
    <property type="evidence" value="ECO:0007669"/>
    <property type="project" value="InterPro"/>
</dbReference>
<dbReference type="SUPFAM" id="SSF101898">
    <property type="entry name" value="NHL repeat"/>
    <property type="match status" value="1"/>
</dbReference>
<sequence length="737" mass="78665">MATETDAYEGAGAGSTLGVFTASPGCAASEHLSGSPLLPDNVRWSQDGKLAIVVHDGIMISTFVNKDLCRYLLQPPFVSRTNIPLSKRPATTKYPLAPPPLVESDYQRVEVAGTVTYRIMNSFEAVTSANPRELSLAKPDCDVYLQAVWGPRGSAPNASCALLALTAANRILLYVPNALHLNWPCTAVLSDTLAVYLESIMDDYAPLPPDPFVPLPLPRAPKRPRHEKSYAEDCDFMATMCVAWSDKSLLAFCGRRLTTLWQFDAASPTFIGPSPVATVDTGVHGWPTVAAWTADSSALVIGTSLGRVLLVTVDGHLERVWRVPGAQPVVSVTAPTALVVAAFGRSLGVWDLDDASDAQPRTWTAHDGAVAVVASGRIDQTIYSGASDGALKAWTPTGTAVAVSNLPTKGYPIFGLCLSPNDVLVTATYLLPPAARPCRTTQADTTYSRVSGGLEHFAAPAATTAPVLAATLEELLTRQSTGVDSLFDALALCHFDQGACTAKETELRSLELDSSGVVPLYRPVADALVKAYTELPLESVWAPPTLLQAAYQIWSTIPVRPEAPHWVVHAILCHHAEQHVRTAAKATLSSEARTSALLMADYLWLVATLGVEAPVSFALKPHTAAAVRQLYTKYGTAADVARLDAGAGDLPVRESCGLCKSGVPLTPNVLEPTCAKGHAVERSFLSFRLLSHAVVWKCTMCDGFADVDAAASFYLPMGKPDTLHCRVCGSYCQELTY</sequence>
<organism evidence="1 2">
    <name type="scientific">Achlya hypogyna</name>
    <name type="common">Oomycete</name>
    <name type="synonym">Protoachlya hypogyna</name>
    <dbReference type="NCBI Taxonomy" id="1202772"/>
    <lineage>
        <taxon>Eukaryota</taxon>
        <taxon>Sar</taxon>
        <taxon>Stramenopiles</taxon>
        <taxon>Oomycota</taxon>
        <taxon>Saprolegniomycetes</taxon>
        <taxon>Saprolegniales</taxon>
        <taxon>Achlyaceae</taxon>
        <taxon>Achlya</taxon>
    </lineage>
</organism>
<protein>
    <submittedName>
        <fullName evidence="1">Uncharacterized protein</fullName>
    </submittedName>
</protein>
<accession>A0A1V9ZB53</accession>
<reference evidence="1 2" key="1">
    <citation type="journal article" date="2014" name="Genome Biol. Evol.">
        <title>The secreted proteins of Achlya hypogyna and Thraustotheca clavata identify the ancestral oomycete secretome and reveal gene acquisitions by horizontal gene transfer.</title>
        <authorList>
            <person name="Misner I."/>
            <person name="Blouin N."/>
            <person name="Leonard G."/>
            <person name="Richards T.A."/>
            <person name="Lane C.E."/>
        </authorList>
    </citation>
    <scope>NUCLEOTIDE SEQUENCE [LARGE SCALE GENOMIC DNA]</scope>
    <source>
        <strain evidence="1 2">ATCC 48635</strain>
    </source>
</reference>
<dbReference type="OrthoDB" id="6021743at2759"/>
<proteinExistence type="predicted"/>